<dbReference type="RefSeq" id="WP_382353290.1">
    <property type="nucleotide sequence ID" value="NZ_JBHMBP010000004.1"/>
</dbReference>
<proteinExistence type="predicted"/>
<reference evidence="2" key="1">
    <citation type="journal article" date="2019" name="Int. J. Syst. Evol. Microbiol.">
        <title>The Global Catalogue of Microorganisms (GCM) 10K type strain sequencing project: providing services to taxonomists for standard genome sequencing and annotation.</title>
        <authorList>
            <consortium name="The Broad Institute Genomics Platform"/>
            <consortium name="The Broad Institute Genome Sequencing Center for Infectious Disease"/>
            <person name="Wu L."/>
            <person name="Ma J."/>
        </authorList>
    </citation>
    <scope>NUCLEOTIDE SEQUENCE [LARGE SCALE GENOMIC DNA]</scope>
    <source>
        <strain evidence="2">KACC 12634</strain>
    </source>
</reference>
<dbReference type="Proteomes" id="UP001596470">
    <property type="component" value="Unassembled WGS sequence"/>
</dbReference>
<protein>
    <submittedName>
        <fullName evidence="1">Uncharacterized protein</fullName>
    </submittedName>
</protein>
<organism evidence="1 2">
    <name type="scientific">Glycomyces mayteni</name>
    <dbReference type="NCBI Taxonomy" id="543887"/>
    <lineage>
        <taxon>Bacteria</taxon>
        <taxon>Bacillati</taxon>
        <taxon>Actinomycetota</taxon>
        <taxon>Actinomycetes</taxon>
        <taxon>Glycomycetales</taxon>
        <taxon>Glycomycetaceae</taxon>
        <taxon>Glycomyces</taxon>
    </lineage>
</organism>
<keyword evidence="2" id="KW-1185">Reference proteome</keyword>
<comment type="caution">
    <text evidence="1">The sequence shown here is derived from an EMBL/GenBank/DDBJ whole genome shotgun (WGS) entry which is preliminary data.</text>
</comment>
<accession>A0ABW2D3D1</accession>
<evidence type="ECO:0000313" key="2">
    <source>
        <dbReference type="Proteomes" id="UP001596470"/>
    </source>
</evidence>
<evidence type="ECO:0000313" key="1">
    <source>
        <dbReference type="EMBL" id="MFC6956031.1"/>
    </source>
</evidence>
<dbReference type="EMBL" id="JBHSYS010000001">
    <property type="protein sequence ID" value="MFC6956031.1"/>
    <property type="molecule type" value="Genomic_DNA"/>
</dbReference>
<gene>
    <name evidence="1" type="ORF">ACFQS3_02350</name>
</gene>
<name>A0ABW2D3D1_9ACTN</name>
<sequence>MMYYDTEGRLIELHEDEENDWWEDVMQDEFLDESDEYEGRRDAAY</sequence>